<dbReference type="AlphaFoldDB" id="A0A380ZTN5"/>
<name>A0A380ZTN5_9FLAO</name>
<accession>A0A380ZTN5</accession>
<dbReference type="RefSeq" id="WP_115644280.1">
    <property type="nucleotide sequence ID" value="NZ_UFTJ01000003.1"/>
</dbReference>
<dbReference type="EMBL" id="UFTJ01000003">
    <property type="protein sequence ID" value="SUV52732.1"/>
    <property type="molecule type" value="Genomic_DNA"/>
</dbReference>
<organism evidence="1 2">
    <name type="scientific">Bergeyella zoohelcum</name>
    <dbReference type="NCBI Taxonomy" id="1015"/>
    <lineage>
        <taxon>Bacteria</taxon>
        <taxon>Pseudomonadati</taxon>
        <taxon>Bacteroidota</taxon>
        <taxon>Flavobacteriia</taxon>
        <taxon>Flavobacteriales</taxon>
        <taxon>Weeksellaceae</taxon>
        <taxon>Bergeyella</taxon>
    </lineage>
</organism>
<evidence type="ECO:0008006" key="3">
    <source>
        <dbReference type="Google" id="ProtNLM"/>
    </source>
</evidence>
<sequence length="216" mass="26444">MEYLINASFEKFDFSKLKKSENQPTRPHSKVVYETVYDTLQNDDILEITDFYYRLNPKKGWFNIYKEFYPNGNIRLKRIFNKTSNGDYGKMYEFDKQGKLIKITDFEEGWLTSFEEVTRIATKYAKKYNYKVETAFDGEINDDQLWKNEYVKIWRKEHEGKKYWLIGFNKAHFENSDDRKTERLVILIDDSTRQIVDKNHYFDWYNRYFKEPFTKK</sequence>
<evidence type="ECO:0000313" key="2">
    <source>
        <dbReference type="Proteomes" id="UP000255515"/>
    </source>
</evidence>
<protein>
    <recommendedName>
        <fullName evidence="3">MORN repeat variant</fullName>
    </recommendedName>
</protein>
<dbReference type="Proteomes" id="UP000255515">
    <property type="component" value="Unassembled WGS sequence"/>
</dbReference>
<gene>
    <name evidence="1" type="ORF">NCTC11661_01874</name>
</gene>
<proteinExistence type="predicted"/>
<reference evidence="1 2" key="1">
    <citation type="submission" date="2018-06" db="EMBL/GenBank/DDBJ databases">
        <authorList>
            <consortium name="Pathogen Informatics"/>
            <person name="Doyle S."/>
        </authorList>
    </citation>
    <scope>NUCLEOTIDE SEQUENCE [LARGE SCALE GENOMIC DNA]</scope>
    <source>
        <strain evidence="1 2">NCTC11661</strain>
    </source>
</reference>
<evidence type="ECO:0000313" key="1">
    <source>
        <dbReference type="EMBL" id="SUV52732.1"/>
    </source>
</evidence>